<dbReference type="PROSITE" id="PS51192">
    <property type="entry name" value="HELICASE_ATP_BIND_1"/>
    <property type="match status" value="1"/>
</dbReference>
<protein>
    <submittedName>
        <fullName evidence="6">DEAD/DEAH box helicase</fullName>
    </submittedName>
</protein>
<dbReference type="Pfam" id="PF00270">
    <property type="entry name" value="DEAD"/>
    <property type="match status" value="1"/>
</dbReference>
<feature type="coiled-coil region" evidence="3">
    <location>
        <begin position="668"/>
        <end position="726"/>
    </location>
</feature>
<evidence type="ECO:0000259" key="4">
    <source>
        <dbReference type="PROSITE" id="PS51192"/>
    </source>
</evidence>
<dbReference type="GO" id="GO:0004386">
    <property type="term" value="F:helicase activity"/>
    <property type="evidence" value="ECO:0007669"/>
    <property type="project" value="UniProtKB-KW"/>
</dbReference>
<evidence type="ECO:0000256" key="3">
    <source>
        <dbReference type="SAM" id="Coils"/>
    </source>
</evidence>
<evidence type="ECO:0000256" key="2">
    <source>
        <dbReference type="ARBA" id="ARBA00022840"/>
    </source>
</evidence>
<dbReference type="InterPro" id="IPR027417">
    <property type="entry name" value="P-loop_NTPase"/>
</dbReference>
<dbReference type="RefSeq" id="WP_302041145.1">
    <property type="nucleotide sequence ID" value="NZ_JAUKPO010000029.1"/>
</dbReference>
<proteinExistence type="predicted"/>
<gene>
    <name evidence="6" type="ORF">Q0590_28965</name>
</gene>
<dbReference type="EMBL" id="JAUKPO010000029">
    <property type="protein sequence ID" value="MDO1450342.1"/>
    <property type="molecule type" value="Genomic_DNA"/>
</dbReference>
<dbReference type="Gene3D" id="3.40.50.300">
    <property type="entry name" value="P-loop containing nucleotide triphosphate hydrolases"/>
    <property type="match status" value="2"/>
</dbReference>
<evidence type="ECO:0000313" key="6">
    <source>
        <dbReference type="EMBL" id="MDO1450342.1"/>
    </source>
</evidence>
<dbReference type="PANTHER" id="PTHR47957:SF3">
    <property type="entry name" value="ATP-DEPENDENT HELICASE HRQ1"/>
    <property type="match status" value="1"/>
</dbReference>
<keyword evidence="6" id="KW-0347">Helicase</keyword>
<organism evidence="6 7">
    <name type="scientific">Rhodocytophaga aerolata</name>
    <dbReference type="NCBI Taxonomy" id="455078"/>
    <lineage>
        <taxon>Bacteria</taxon>
        <taxon>Pseudomonadati</taxon>
        <taxon>Bacteroidota</taxon>
        <taxon>Cytophagia</taxon>
        <taxon>Cytophagales</taxon>
        <taxon>Rhodocytophagaceae</taxon>
        <taxon>Rhodocytophaga</taxon>
    </lineage>
</organism>
<dbReference type="PROSITE" id="PS51194">
    <property type="entry name" value="HELICASE_CTER"/>
    <property type="match status" value="1"/>
</dbReference>
<dbReference type="SMART" id="SM00487">
    <property type="entry name" value="DEXDc"/>
    <property type="match status" value="1"/>
</dbReference>
<keyword evidence="1" id="KW-0547">Nucleotide-binding</keyword>
<feature type="domain" description="Helicase ATP-binding" evidence="4">
    <location>
        <begin position="113"/>
        <end position="318"/>
    </location>
</feature>
<evidence type="ECO:0000256" key="1">
    <source>
        <dbReference type="ARBA" id="ARBA00022741"/>
    </source>
</evidence>
<dbReference type="InterPro" id="IPR014001">
    <property type="entry name" value="Helicase_ATP-bd"/>
</dbReference>
<dbReference type="PANTHER" id="PTHR47957">
    <property type="entry name" value="ATP-DEPENDENT HELICASE HRQ1"/>
    <property type="match status" value="1"/>
</dbReference>
<keyword evidence="3" id="KW-0175">Coiled coil</keyword>
<sequence length="2076" mass="235555">MTNNYYKSIIHQLRERSVEATLGVLGLKSQPLRKHLRESLTVDKDFTTNILANPVFEAVFPWTPANETIEELSGDLLHPSLVKAMDSPPEKFKKQAFKKHNNPYTHQLKAWRILNEPKPKSLVVTSGTGSGKTECFMVPILNDLINQQTQLSAKLEGVQALFIYPLNALINSQRERLSAWTHAFQGQVRFCLYNGNTPESIQAAIANQTPNEVVSRQNLRNSPPPILITNPTMLEYMLIRNQDKPIIEKSAGKLKWIVLDEAHTYIGSQAAELSLLIRRTLHTFEVEPENVRFIATSATIGTDQSAQDALKKYLADLAGIDIANIEIIDGKRYIPVLPDIHTPYKGTPLDILAIDDEQARYQALNSSSIARKLRDALKVKPRTLQELTSSIFPQGAASIAEQQTATLEWIDLCSNPSINGIYGSFLPLRGHLFHRVLHGLWACIDPACSKKKETPLSDHSWKFGNVYTHQRINCDCGAPVYEVIFCNECNTVHLQAYRNTAGRIIQSVREQIDEFSLDVEAEDGEDSAGNNGGSNPNKVIIAPSIGANARVDSINKHGELRGRGGDGIAVHLIEGDIACANCNFNETENRSVFRQAYLGTPFYISNIVPTLLEFCPDGKNEPLSRPMRGRSLITFTDSRQGTARISAKMQQDSERNRIRGLVYQTIIGKDNSQEILEKENQIKELERVANGIPALLDLIKQNHNDIYKLKNTLISWEELIEQLRREEDVRTHMLDYYSSLNLVLFKDADVLIKVLLVREFSRRPKRANSPETLGMVAIYYQGLNRVNSSPKQWLQKGLQHSDWIDFLKIILDFYVRDGIFIYFHKEWLNWLGGRFTPKYLLAPHSIDAQDNRHKRWPQFENHRGIRQHRLIRLLAHVLGYNVDVITKEEVDIINNLMSQAWTALTTTSGLLSNVDQKGNFQLELNKFQFKTVRNAWLCPVTLRVLDTTLCGYTPYLPVGAKLQDYKCEDLEFPQKPVITTQTYEHIINEIRDWVAGNGQIKILREKGIWNNLNDRIAEGGMYFRSAEHSAQQPAERLGKYERMFNEGRLNVLSCSTTMEMGVDIGGLSMVCNNNVPPHPSNYLQRAGRAGRRNETRSLSLTICKDNPHDQAVFRNPLWPFTTRLKQPNITLSSERIVQRHINALLLSYMLKEELVNLQKNAIHLQCGWFFSREENQPSICDRMLHWMEEMQQNTINVKIREGIKSIVARSVLEGNAISHLLTKSADTLRKISESWLEEFTLLQEELNQVAGVDDKDPYKKRIIRDIDRHEKEYLLSELVAGGFLPGYGFPTGIASFNPYNINDYQLQQHAHLQTNEQREDNLVRHKAKPTRNLAMALREYAPGSDIVLDGLVYKSEGLSLNWHIPDDNAGIVENQKIRKAWHCGHCGSSGTASSSFQNKCNNCGAYIIADNKFEYIQPVGFSTGFYSAPTNDVSVQRYVPSEEPWIDAGGPLKPLPNVSLGYYKSHTEGNILYYSSGESGKGYALCLKCGKAESMKADGTDPNMVEGHDILRGKINGQVSKRCDATSNKIKRNLYLGYEDKTDVFELYLKYPHTNEFIYDDNHLRENNLTLCWTLAVALRNGLAASLGINSEELGVKVKPALIEREARPVYSICIYDTNGGGSGFASSAPQYLREIFTWAKDYLICKAHCSGACEHCLIQHDTKRISQYLDRNIALAYLNDDFLKMIELPEEDKLLGDQSIFCTENFFTELDLASKRLKGELSIYLNGPIHEWNIAGSSLKTRLMSYGISFNKVKLIIDSKELVKLQDDQKQDLFGLLSISDTCELHTSDHMPMIKNGVILAHIHSATHHLTFASKANQASTLTENWGETDEHLLVKSSALNLVVPSTIVNKRTLLPVQKTGDREVAILNELNGDIRSFGNHFWELLETKIPGLKEELASQKIEKISYTDPYLVSPLAVLLFSRIATSIIDRSGNKEQNPTLEVITLKSDKLKINNPRIRAIFKNWCIEEETQQEAIMLRLFSERFSNCNVNLLADRSVISHARILKIHFANEKQLIFRFDQGVGYWSKVIEYANYPFDETIDNQIKWIHDEGLSRSVRNDKDTPTYIFKTTNNMQ</sequence>
<keyword evidence="6" id="KW-0378">Hydrolase</keyword>
<name>A0ABT8RI36_9BACT</name>
<feature type="domain" description="Helicase C-terminal" evidence="5">
    <location>
        <begin position="961"/>
        <end position="1137"/>
    </location>
</feature>
<reference evidence="6" key="1">
    <citation type="submission" date="2023-07" db="EMBL/GenBank/DDBJ databases">
        <title>The genome sequence of Rhodocytophaga aerolata KACC 12507.</title>
        <authorList>
            <person name="Zhang X."/>
        </authorList>
    </citation>
    <scope>NUCLEOTIDE SEQUENCE</scope>
    <source>
        <strain evidence="6">KACC 12507</strain>
    </source>
</reference>
<keyword evidence="2" id="KW-0067">ATP-binding</keyword>
<accession>A0ABT8RI36</accession>
<comment type="caution">
    <text evidence="6">The sequence shown here is derived from an EMBL/GenBank/DDBJ whole genome shotgun (WGS) entry which is preliminary data.</text>
</comment>
<dbReference type="InterPro" id="IPR011545">
    <property type="entry name" value="DEAD/DEAH_box_helicase_dom"/>
</dbReference>
<keyword evidence="7" id="KW-1185">Reference proteome</keyword>
<dbReference type="InterPro" id="IPR001650">
    <property type="entry name" value="Helicase_C-like"/>
</dbReference>
<dbReference type="CDD" id="cd17923">
    <property type="entry name" value="DEXHc_Hrq1-like"/>
    <property type="match status" value="1"/>
</dbReference>
<dbReference type="SMART" id="SM00490">
    <property type="entry name" value="HELICc"/>
    <property type="match status" value="1"/>
</dbReference>
<evidence type="ECO:0000313" key="7">
    <source>
        <dbReference type="Proteomes" id="UP001168528"/>
    </source>
</evidence>
<dbReference type="SUPFAM" id="SSF52540">
    <property type="entry name" value="P-loop containing nucleoside triphosphate hydrolases"/>
    <property type="match status" value="2"/>
</dbReference>
<dbReference type="Pfam" id="PF00271">
    <property type="entry name" value="Helicase_C"/>
    <property type="match status" value="1"/>
</dbReference>
<dbReference type="InterPro" id="IPR018973">
    <property type="entry name" value="MZB"/>
</dbReference>
<evidence type="ECO:0000259" key="5">
    <source>
        <dbReference type="PROSITE" id="PS51194"/>
    </source>
</evidence>
<dbReference type="Pfam" id="PF09369">
    <property type="entry name" value="MZB"/>
    <property type="match status" value="1"/>
</dbReference>
<dbReference type="Proteomes" id="UP001168528">
    <property type="component" value="Unassembled WGS sequence"/>
</dbReference>